<organism evidence="1 2">
    <name type="scientific">Psophocarpus tetragonolobus</name>
    <name type="common">Winged bean</name>
    <name type="synonym">Dolichos tetragonolobus</name>
    <dbReference type="NCBI Taxonomy" id="3891"/>
    <lineage>
        <taxon>Eukaryota</taxon>
        <taxon>Viridiplantae</taxon>
        <taxon>Streptophyta</taxon>
        <taxon>Embryophyta</taxon>
        <taxon>Tracheophyta</taxon>
        <taxon>Spermatophyta</taxon>
        <taxon>Magnoliopsida</taxon>
        <taxon>eudicotyledons</taxon>
        <taxon>Gunneridae</taxon>
        <taxon>Pentapetalae</taxon>
        <taxon>rosids</taxon>
        <taxon>fabids</taxon>
        <taxon>Fabales</taxon>
        <taxon>Fabaceae</taxon>
        <taxon>Papilionoideae</taxon>
        <taxon>50 kb inversion clade</taxon>
        <taxon>NPAAA clade</taxon>
        <taxon>indigoferoid/millettioid clade</taxon>
        <taxon>Phaseoleae</taxon>
        <taxon>Psophocarpus</taxon>
    </lineage>
</organism>
<evidence type="ECO:0000313" key="2">
    <source>
        <dbReference type="Proteomes" id="UP001386955"/>
    </source>
</evidence>
<gene>
    <name evidence="1" type="ORF">VNO78_24735</name>
</gene>
<sequence length="72" mass="8250">MVKMSASPSKERWVIEHPTAPSQLHQHSSQNFASEQVLKILLPLSLTYSSMASSSLRDRFLTLIRLRRSLRV</sequence>
<name>A0AAN9XER1_PSOTE</name>
<proteinExistence type="predicted"/>
<keyword evidence="2" id="KW-1185">Reference proteome</keyword>
<accession>A0AAN9XER1</accession>
<dbReference type="EMBL" id="JAYMYS010000006">
    <property type="protein sequence ID" value="KAK7389580.1"/>
    <property type="molecule type" value="Genomic_DNA"/>
</dbReference>
<reference evidence="1 2" key="1">
    <citation type="submission" date="2024-01" db="EMBL/GenBank/DDBJ databases">
        <title>The genomes of 5 underutilized Papilionoideae crops provide insights into root nodulation and disease resistanc.</title>
        <authorList>
            <person name="Jiang F."/>
        </authorList>
    </citation>
    <scope>NUCLEOTIDE SEQUENCE [LARGE SCALE GENOMIC DNA]</scope>
    <source>
        <strain evidence="1">DUOXIRENSHENG_FW03</strain>
        <tissue evidence="1">Leaves</tissue>
    </source>
</reference>
<dbReference type="AlphaFoldDB" id="A0AAN9XER1"/>
<protein>
    <submittedName>
        <fullName evidence="1">Uncharacterized protein</fullName>
    </submittedName>
</protein>
<comment type="caution">
    <text evidence="1">The sequence shown here is derived from an EMBL/GenBank/DDBJ whole genome shotgun (WGS) entry which is preliminary data.</text>
</comment>
<dbReference type="Proteomes" id="UP001386955">
    <property type="component" value="Unassembled WGS sequence"/>
</dbReference>
<evidence type="ECO:0000313" key="1">
    <source>
        <dbReference type="EMBL" id="KAK7389580.1"/>
    </source>
</evidence>